<proteinExistence type="predicted"/>
<name>A0A1J0MF49_9CAUD</name>
<sequence>MAEITKARTLTYDGEEVYARSHIDVVDGLDKSKLLTDEQKQKLENFNADAIDVATPSKNGLMSAQDKTKLDSLNQFNPDTLTNATTQKAGLMSAEDKRRLDELKTNSNAYDKGLSNATASSSVIAANINKWPNATQTVNLSKKVSECQNGIVLVWRSDTEDDNYHYQYVPKYHVSAHSTTKIVHLIPTNSANEFCTKTVIVKDNVVNGTNDNHNRTTKANKVRLHEILEF</sequence>
<protein>
    <recommendedName>
        <fullName evidence="3">Minor structural protein</fullName>
    </recommendedName>
</protein>
<dbReference type="Proteomes" id="UP000221331">
    <property type="component" value="Segment"/>
</dbReference>
<gene>
    <name evidence="1" type="ORF">SpT5_004</name>
</gene>
<dbReference type="EMBL" id="KX827368">
    <property type="protein sequence ID" value="APD19752.1"/>
    <property type="molecule type" value="Genomic_DNA"/>
</dbReference>
<evidence type="ECO:0000313" key="1">
    <source>
        <dbReference type="EMBL" id="APD19752.1"/>
    </source>
</evidence>
<organism evidence="1 2">
    <name type="scientific">Staphylococcus phage SpT5</name>
    <dbReference type="NCBI Taxonomy" id="1913448"/>
    <lineage>
        <taxon>Viruses</taxon>
        <taxon>Duplodnaviria</taxon>
        <taxon>Heunggongvirae</taxon>
        <taxon>Uroviricota</taxon>
        <taxon>Caudoviricetes</taxon>
        <taxon>Coventryvirus</taxon>
        <taxon>Coventryvirus SN8</taxon>
    </lineage>
</organism>
<evidence type="ECO:0008006" key="3">
    <source>
        <dbReference type="Google" id="ProtNLM"/>
    </source>
</evidence>
<evidence type="ECO:0000313" key="2">
    <source>
        <dbReference type="Proteomes" id="UP000221331"/>
    </source>
</evidence>
<reference evidence="1 2" key="1">
    <citation type="submission" date="2016-09" db="EMBL/GenBank/DDBJ databases">
        <title>Whole-genome sequencing of Staphylococcus pseudintermedius phages.</title>
        <authorList>
            <person name="Breteau M."/>
            <person name="Kot W."/>
            <person name="Vogensen F.K."/>
            <person name="Moodley A."/>
            <person name="Wellington E.M.H."/>
            <person name="Hodgson D.A."/>
        </authorList>
    </citation>
    <scope>NUCLEOTIDE SEQUENCE [LARGE SCALE GENOMIC DNA]</scope>
</reference>
<accession>A0A1J0MF49</accession>